<evidence type="ECO:0008006" key="3">
    <source>
        <dbReference type="Google" id="ProtNLM"/>
    </source>
</evidence>
<proteinExistence type="predicted"/>
<sequence>MGEGTPGLAHGGRIPDPHQGPATPPLISQLKAPVGQVVREFYGGPYPYEIAYDQFNGLLYITVGNGSTGNSLRVAYPSNGTEVAPILNYTGSSYQFDTQLMVDPANGNILMGVGGSVLPVVNTSTNWVFTPTQFPGASPWGILADPLTVDPQTGNAYYVSFNFNNSSTVYVFNITTYRLVTSFLIPWYPQGAAYDPFNGDVYFSTGVAIQNLTIVSGSTNRIVATVNGVPVGPGVVFDPLNHDLYVTGYYAQSQTGHSARSVTVFNTDTNTVVARIPVGHSPHWAALDPRNNYLYVA</sequence>
<dbReference type="Gene3D" id="2.130.10.10">
    <property type="entry name" value="YVTN repeat-like/Quinoprotein amine dehydrogenase"/>
    <property type="match status" value="2"/>
</dbReference>
<gene>
    <name evidence="2" type="ORF">B1B_07229</name>
</gene>
<dbReference type="InterPro" id="IPR011048">
    <property type="entry name" value="Haem_d1_sf"/>
</dbReference>
<reference evidence="2" key="1">
    <citation type="submission" date="2013-08" db="EMBL/GenBank/DDBJ databases">
        <authorList>
            <person name="Mendez C."/>
            <person name="Richter M."/>
            <person name="Ferrer M."/>
            <person name="Sanchez J."/>
        </authorList>
    </citation>
    <scope>NUCLEOTIDE SEQUENCE</scope>
</reference>
<reference evidence="2" key="2">
    <citation type="journal article" date="2014" name="ISME J.">
        <title>Microbial stratification in low pH oxic and suboxic macroscopic growths along an acid mine drainage.</title>
        <authorList>
            <person name="Mendez-Garcia C."/>
            <person name="Mesa V."/>
            <person name="Sprenger R.R."/>
            <person name="Richter M."/>
            <person name="Diez M.S."/>
            <person name="Solano J."/>
            <person name="Bargiela R."/>
            <person name="Golyshina O.V."/>
            <person name="Manteca A."/>
            <person name="Ramos J.L."/>
            <person name="Gallego J.R."/>
            <person name="Llorente I."/>
            <person name="Martins Dos Santos V.A."/>
            <person name="Jensen O.N."/>
            <person name="Pelaez A.I."/>
            <person name="Sanchez J."/>
            <person name="Ferrer M."/>
        </authorList>
    </citation>
    <scope>NUCLEOTIDE SEQUENCE</scope>
</reference>
<dbReference type="SUPFAM" id="SSF63825">
    <property type="entry name" value="YWTD domain"/>
    <property type="match status" value="1"/>
</dbReference>
<dbReference type="PANTHER" id="PTHR47197">
    <property type="entry name" value="PROTEIN NIRF"/>
    <property type="match status" value="1"/>
</dbReference>
<dbReference type="InterPro" id="IPR051200">
    <property type="entry name" value="Host-pathogen_enzymatic-act"/>
</dbReference>
<protein>
    <recommendedName>
        <fullName evidence="3">YncE family protein</fullName>
    </recommendedName>
</protein>
<dbReference type="SUPFAM" id="SSF51004">
    <property type="entry name" value="C-terminal (heme d1) domain of cytochrome cd1-nitrite reductase"/>
    <property type="match status" value="1"/>
</dbReference>
<dbReference type="InterPro" id="IPR015943">
    <property type="entry name" value="WD40/YVTN_repeat-like_dom_sf"/>
</dbReference>
<organism evidence="2">
    <name type="scientific">mine drainage metagenome</name>
    <dbReference type="NCBI Taxonomy" id="410659"/>
    <lineage>
        <taxon>unclassified sequences</taxon>
        <taxon>metagenomes</taxon>
        <taxon>ecological metagenomes</taxon>
    </lineage>
</organism>
<feature type="non-terminal residue" evidence="2">
    <location>
        <position position="297"/>
    </location>
</feature>
<dbReference type="EMBL" id="AUZY01004602">
    <property type="protein sequence ID" value="EQD62497.1"/>
    <property type="molecule type" value="Genomic_DNA"/>
</dbReference>
<feature type="region of interest" description="Disordered" evidence="1">
    <location>
        <begin position="1"/>
        <end position="25"/>
    </location>
</feature>
<evidence type="ECO:0000256" key="1">
    <source>
        <dbReference type="SAM" id="MobiDB-lite"/>
    </source>
</evidence>
<dbReference type="PANTHER" id="PTHR47197:SF3">
    <property type="entry name" value="DIHYDRO-HEME D1 DEHYDROGENASE"/>
    <property type="match status" value="1"/>
</dbReference>
<accession>T1AY75</accession>
<comment type="caution">
    <text evidence="2">The sequence shown here is derived from an EMBL/GenBank/DDBJ whole genome shotgun (WGS) entry which is preliminary data.</text>
</comment>
<name>T1AY75_9ZZZZ</name>
<evidence type="ECO:0000313" key="2">
    <source>
        <dbReference type="EMBL" id="EQD62497.1"/>
    </source>
</evidence>
<dbReference type="AlphaFoldDB" id="T1AY75"/>